<dbReference type="AlphaFoldDB" id="A0A3B3S2Z3"/>
<keyword evidence="3" id="KW-1185">Reference proteome</keyword>
<proteinExistence type="predicted"/>
<name>A0A3B3S2Z3_9TELE</name>
<sequence>MCTTVMVLTTLAIILRRRFFNQDLVSSNQLTVTLYSTHSLKQNPSQDFYFLGGVPQCRISQLAGLT</sequence>
<organism evidence="2 3">
    <name type="scientific">Paramormyrops kingsleyae</name>
    <dbReference type="NCBI Taxonomy" id="1676925"/>
    <lineage>
        <taxon>Eukaryota</taxon>
        <taxon>Metazoa</taxon>
        <taxon>Chordata</taxon>
        <taxon>Craniata</taxon>
        <taxon>Vertebrata</taxon>
        <taxon>Euteleostomi</taxon>
        <taxon>Actinopterygii</taxon>
        <taxon>Neopterygii</taxon>
        <taxon>Teleostei</taxon>
        <taxon>Osteoglossocephala</taxon>
        <taxon>Osteoglossomorpha</taxon>
        <taxon>Osteoglossiformes</taxon>
        <taxon>Mormyridae</taxon>
        <taxon>Paramormyrops</taxon>
    </lineage>
</organism>
<accession>A0A3B3S2Z3</accession>
<evidence type="ECO:0000313" key="2">
    <source>
        <dbReference type="Ensembl" id="ENSPKIP00000024416.1"/>
    </source>
</evidence>
<keyword evidence="1" id="KW-0732">Signal</keyword>
<reference evidence="2" key="1">
    <citation type="submission" date="2025-08" db="UniProtKB">
        <authorList>
            <consortium name="Ensembl"/>
        </authorList>
    </citation>
    <scope>IDENTIFICATION</scope>
</reference>
<feature type="chain" id="PRO_5017191660" evidence="1">
    <location>
        <begin position="17"/>
        <end position="66"/>
    </location>
</feature>
<dbReference type="Ensembl" id="ENSPKIT00000005123.1">
    <property type="protein sequence ID" value="ENSPKIP00000024416.1"/>
    <property type="gene ID" value="ENSPKIG00000007680.1"/>
</dbReference>
<dbReference type="Proteomes" id="UP000261540">
    <property type="component" value="Unplaced"/>
</dbReference>
<evidence type="ECO:0000313" key="3">
    <source>
        <dbReference type="Proteomes" id="UP000261540"/>
    </source>
</evidence>
<protein>
    <submittedName>
        <fullName evidence="2">Uncharacterized protein</fullName>
    </submittedName>
</protein>
<evidence type="ECO:0000256" key="1">
    <source>
        <dbReference type="SAM" id="SignalP"/>
    </source>
</evidence>
<feature type="signal peptide" evidence="1">
    <location>
        <begin position="1"/>
        <end position="16"/>
    </location>
</feature>
<reference evidence="2" key="2">
    <citation type="submission" date="2025-09" db="UniProtKB">
        <authorList>
            <consortium name="Ensembl"/>
        </authorList>
    </citation>
    <scope>IDENTIFICATION</scope>
</reference>